<evidence type="ECO:0000256" key="4">
    <source>
        <dbReference type="ARBA" id="ARBA00022840"/>
    </source>
</evidence>
<feature type="domain" description="ABC transporter" evidence="5">
    <location>
        <begin position="5"/>
        <end position="235"/>
    </location>
</feature>
<dbReference type="InterPro" id="IPR017871">
    <property type="entry name" value="ABC_transporter-like_CS"/>
</dbReference>
<evidence type="ECO:0000256" key="3">
    <source>
        <dbReference type="ARBA" id="ARBA00022741"/>
    </source>
</evidence>
<evidence type="ECO:0000259" key="5">
    <source>
        <dbReference type="PROSITE" id="PS50893"/>
    </source>
</evidence>
<comment type="similarity">
    <text evidence="1">Belongs to the ABC transporter superfamily.</text>
</comment>
<organism evidence="6">
    <name type="scientific">Caldiarchaeum subterraneum</name>
    <dbReference type="NCBI Taxonomy" id="311458"/>
    <lineage>
        <taxon>Archaea</taxon>
        <taxon>Nitrososphaerota</taxon>
        <taxon>Candidatus Caldarchaeales</taxon>
        <taxon>Candidatus Caldarchaeaceae</taxon>
        <taxon>Candidatus Caldarchaeum</taxon>
    </lineage>
</organism>
<dbReference type="PROSITE" id="PS50893">
    <property type="entry name" value="ABC_TRANSPORTER_2"/>
    <property type="match status" value="1"/>
</dbReference>
<keyword evidence="2" id="KW-0813">Transport</keyword>
<evidence type="ECO:0000256" key="2">
    <source>
        <dbReference type="ARBA" id="ARBA00022448"/>
    </source>
</evidence>
<dbReference type="GO" id="GO:0005524">
    <property type="term" value="F:ATP binding"/>
    <property type="evidence" value="ECO:0007669"/>
    <property type="project" value="UniProtKB-KW"/>
</dbReference>
<dbReference type="InterPro" id="IPR003439">
    <property type="entry name" value="ABC_transporter-like_ATP-bd"/>
</dbReference>
<dbReference type="PANTHER" id="PTHR43335:SF4">
    <property type="entry name" value="ABC TRANSPORTER, ATP-BINDING PROTEIN"/>
    <property type="match status" value="1"/>
</dbReference>
<dbReference type="CDD" id="cd03230">
    <property type="entry name" value="ABC_DR_subfamily_A"/>
    <property type="match status" value="1"/>
</dbReference>
<dbReference type="AlphaFoldDB" id="A0A7C5YBI9"/>
<protein>
    <submittedName>
        <fullName evidence="6">ABC transporter ATP-binding protein</fullName>
    </submittedName>
</protein>
<dbReference type="GO" id="GO:0016887">
    <property type="term" value="F:ATP hydrolysis activity"/>
    <property type="evidence" value="ECO:0007669"/>
    <property type="project" value="InterPro"/>
</dbReference>
<dbReference type="Pfam" id="PF00005">
    <property type="entry name" value="ABC_tran"/>
    <property type="match status" value="1"/>
</dbReference>
<dbReference type="EMBL" id="DRXS01000132">
    <property type="protein sequence ID" value="HHR40664.1"/>
    <property type="molecule type" value="Genomic_DNA"/>
</dbReference>
<name>A0A7C5YBI9_CALS0</name>
<dbReference type="InterPro" id="IPR003593">
    <property type="entry name" value="AAA+_ATPase"/>
</dbReference>
<evidence type="ECO:0000256" key="1">
    <source>
        <dbReference type="ARBA" id="ARBA00005417"/>
    </source>
</evidence>
<proteinExistence type="inferred from homology"/>
<dbReference type="Gene3D" id="3.40.50.300">
    <property type="entry name" value="P-loop containing nucleotide triphosphate hydrolases"/>
    <property type="match status" value="1"/>
</dbReference>
<dbReference type="SUPFAM" id="SSF52540">
    <property type="entry name" value="P-loop containing nucleoside triphosphate hydrolases"/>
    <property type="match status" value="1"/>
</dbReference>
<dbReference type="PROSITE" id="PS00211">
    <property type="entry name" value="ABC_TRANSPORTER_1"/>
    <property type="match status" value="1"/>
</dbReference>
<sequence>MSEVVKVASLTKVYGDRVKVGPISLSIRRQEVFGLVGPNGSGKTTTLRAVLGLLKPSSGEVRVFGLEPFKQPAKVNNKVGYSPEIPIFPPFFSAEKLLKVTCAMKNIRGKQADEEVKHVLELTGLINHAHRKVGNFSKGMIQRLSIGQALIGDPPLLVLDEPMLGVDPVGRAHIRDVLVELKKQGKTILFSSHELYEVERLADRIGMLYLGRTVLEEELARIRSLQQVVSVTVRKPIGLELISALRKLDGIEDINVDGDTMFIRLNGENDPREKIAETVVQSGYGLLELKTVM</sequence>
<dbReference type="InterPro" id="IPR027417">
    <property type="entry name" value="P-loop_NTPase"/>
</dbReference>
<accession>A0A7C5YBI9</accession>
<comment type="caution">
    <text evidence="6">The sequence shown here is derived from an EMBL/GenBank/DDBJ whole genome shotgun (WGS) entry which is preliminary data.</text>
</comment>
<keyword evidence="3" id="KW-0547">Nucleotide-binding</keyword>
<evidence type="ECO:0000313" key="6">
    <source>
        <dbReference type="EMBL" id="HHR40664.1"/>
    </source>
</evidence>
<gene>
    <name evidence="6" type="ORF">ENM42_02420</name>
</gene>
<keyword evidence="4 6" id="KW-0067">ATP-binding</keyword>
<dbReference type="PANTHER" id="PTHR43335">
    <property type="entry name" value="ABC TRANSPORTER, ATP-BINDING PROTEIN"/>
    <property type="match status" value="1"/>
</dbReference>
<dbReference type="SMART" id="SM00382">
    <property type="entry name" value="AAA"/>
    <property type="match status" value="1"/>
</dbReference>
<reference evidence="6" key="1">
    <citation type="journal article" date="2020" name="mSystems">
        <title>Genome- and Community-Level Interaction Insights into Carbon Utilization and Element Cycling Functions of Hydrothermarchaeota in Hydrothermal Sediment.</title>
        <authorList>
            <person name="Zhou Z."/>
            <person name="Liu Y."/>
            <person name="Xu W."/>
            <person name="Pan J."/>
            <person name="Luo Z.H."/>
            <person name="Li M."/>
        </authorList>
    </citation>
    <scope>NUCLEOTIDE SEQUENCE [LARGE SCALE GENOMIC DNA]</scope>
    <source>
        <strain evidence="6">SpSt-1084</strain>
    </source>
</reference>